<proteinExistence type="predicted"/>
<dbReference type="KEGG" id="sshi:J5U23_00651"/>
<dbReference type="EMBL" id="CP077717">
    <property type="protein sequence ID" value="QXJ27784.1"/>
    <property type="molecule type" value="Genomic_DNA"/>
</dbReference>
<evidence type="ECO:0000313" key="1">
    <source>
        <dbReference type="EMBL" id="QXJ27784.1"/>
    </source>
</evidence>
<protein>
    <submittedName>
        <fullName evidence="1">Uncharacterized protein</fullName>
    </submittedName>
</protein>
<name>A0A8F5BM04_SACSH</name>
<accession>A0A8F5BM04</accession>
<dbReference type="AlphaFoldDB" id="A0A8F5BM04"/>
<evidence type="ECO:0000313" key="2">
    <source>
        <dbReference type="Proteomes" id="UP000694018"/>
    </source>
</evidence>
<organism evidence="1 2">
    <name type="scientific">Saccharolobus shibatae (strain ATCC 51178 / DSM 5389 / JCM 8931 / NBRC 15437 / B12)</name>
    <name type="common">Sulfolobus shibatae</name>
    <dbReference type="NCBI Taxonomy" id="523848"/>
    <lineage>
        <taxon>Archaea</taxon>
        <taxon>Thermoproteota</taxon>
        <taxon>Thermoprotei</taxon>
        <taxon>Sulfolobales</taxon>
        <taxon>Sulfolobaceae</taxon>
        <taxon>Saccharolobus</taxon>
    </lineage>
</organism>
<reference evidence="1" key="1">
    <citation type="journal article" date="2021" name="Environ. Microbiol.">
        <title>New insights into the diversity and evolution of the archaeal mobilome from three complete genomes of Saccharolobus shibatae.</title>
        <authorList>
            <person name="Medvedeva S."/>
            <person name="Brandt D."/>
            <person name="Cvirkaite-Krupovic V."/>
            <person name="Liu Y."/>
            <person name="Severinov K."/>
            <person name="Ishino S."/>
            <person name="Ishino Y."/>
            <person name="Prangishvili D."/>
            <person name="Kalinowski J."/>
            <person name="Krupovic M."/>
        </authorList>
    </citation>
    <scope>NUCLEOTIDE SEQUENCE</scope>
    <source>
        <strain evidence="1">B12</strain>
    </source>
</reference>
<sequence length="39" mass="4812">MSLTSKEIEALTKKLKIIKFKWRRELNFFEIVFQIQIIQ</sequence>
<gene>
    <name evidence="1" type="ORF">J5U23_00651</name>
</gene>
<dbReference type="Proteomes" id="UP000694018">
    <property type="component" value="Chromosome"/>
</dbReference>